<dbReference type="CDD" id="cd13578">
    <property type="entry name" value="PBP2_Bug27"/>
    <property type="match status" value="1"/>
</dbReference>
<dbReference type="PIRSF" id="PIRSF017082">
    <property type="entry name" value="YflP"/>
    <property type="match status" value="1"/>
</dbReference>
<sequence>MRRRTAGLLGAAALLRTTPLAAQAWPARPVRIVVPFAPGGGSDVLARIVGQRVSPSWGQPVVVDNRPGAGGILGADLVAKAPADGYTLLVSDSSAVTMNPSLYARLPYAARDLTPVVHLATFSLVIMVPPNSPIRSLADLVAADKARPGSLNVGTAGNGTSPHLVLEMFNNLAGTKLVHVPYRGGGPANTAFLTGELDALFNGLSANTAPIITTGRGRAIAVTTPNRIAALPDVPTMAEAGFPGFEAVSTQTLFAPAGVPLDLMNRLNADVSSILEEPEVVDLWAKSAYLPVRRESPGQIAAWLASETDKWARVVREARISLD</sequence>
<reference evidence="3 4" key="1">
    <citation type="submission" date="2024-09" db="EMBL/GenBank/DDBJ databases">
        <authorList>
            <person name="Sun Q."/>
            <person name="Mori K."/>
        </authorList>
    </citation>
    <scope>NUCLEOTIDE SEQUENCE [LARGE SCALE GENOMIC DNA]</scope>
    <source>
        <strain evidence="3 4">CCM 7468</strain>
    </source>
</reference>
<dbReference type="Gene3D" id="3.40.190.150">
    <property type="entry name" value="Bordetella uptake gene, domain 1"/>
    <property type="match status" value="1"/>
</dbReference>
<dbReference type="RefSeq" id="WP_377051797.1">
    <property type="nucleotide sequence ID" value="NZ_JBHLVZ010000041.1"/>
</dbReference>
<feature type="chain" id="PRO_5046476629" evidence="2">
    <location>
        <begin position="25"/>
        <end position="323"/>
    </location>
</feature>
<protein>
    <submittedName>
        <fullName evidence="3">Bug family tripartite tricarboxylate transporter substrate binding protein</fullName>
    </submittedName>
</protein>
<gene>
    <name evidence="3" type="ORF">ACFFIC_15220</name>
</gene>
<keyword evidence="4" id="KW-1185">Reference proteome</keyword>
<evidence type="ECO:0000256" key="1">
    <source>
        <dbReference type="ARBA" id="ARBA00006987"/>
    </source>
</evidence>
<comment type="similarity">
    <text evidence="1">Belongs to the UPF0065 (bug) family.</text>
</comment>
<dbReference type="InterPro" id="IPR042100">
    <property type="entry name" value="Bug_dom1"/>
</dbReference>
<dbReference type="PANTHER" id="PTHR42928:SF5">
    <property type="entry name" value="BLR1237 PROTEIN"/>
    <property type="match status" value="1"/>
</dbReference>
<evidence type="ECO:0000256" key="2">
    <source>
        <dbReference type="SAM" id="SignalP"/>
    </source>
</evidence>
<name>A0ABV6IUA3_9PROT</name>
<keyword evidence="2" id="KW-0732">Signal</keyword>
<organism evidence="3 4">
    <name type="scientific">Muricoccus vinaceus</name>
    <dbReference type="NCBI Taxonomy" id="424704"/>
    <lineage>
        <taxon>Bacteria</taxon>
        <taxon>Pseudomonadati</taxon>
        <taxon>Pseudomonadota</taxon>
        <taxon>Alphaproteobacteria</taxon>
        <taxon>Acetobacterales</taxon>
        <taxon>Roseomonadaceae</taxon>
        <taxon>Muricoccus</taxon>
    </lineage>
</organism>
<comment type="caution">
    <text evidence="3">The sequence shown here is derived from an EMBL/GenBank/DDBJ whole genome shotgun (WGS) entry which is preliminary data.</text>
</comment>
<dbReference type="Proteomes" id="UP001589789">
    <property type="component" value="Unassembled WGS sequence"/>
</dbReference>
<proteinExistence type="inferred from homology"/>
<evidence type="ECO:0000313" key="3">
    <source>
        <dbReference type="EMBL" id="MFC0386887.1"/>
    </source>
</evidence>
<dbReference type="InterPro" id="IPR005064">
    <property type="entry name" value="BUG"/>
</dbReference>
<dbReference type="EMBL" id="JBHLVZ010000041">
    <property type="protein sequence ID" value="MFC0386887.1"/>
    <property type="molecule type" value="Genomic_DNA"/>
</dbReference>
<accession>A0ABV6IUA3</accession>
<feature type="signal peptide" evidence="2">
    <location>
        <begin position="1"/>
        <end position="24"/>
    </location>
</feature>
<dbReference type="Pfam" id="PF03401">
    <property type="entry name" value="TctC"/>
    <property type="match status" value="1"/>
</dbReference>
<evidence type="ECO:0000313" key="4">
    <source>
        <dbReference type="Proteomes" id="UP001589789"/>
    </source>
</evidence>
<dbReference type="Gene3D" id="3.40.190.10">
    <property type="entry name" value="Periplasmic binding protein-like II"/>
    <property type="match status" value="1"/>
</dbReference>
<dbReference type="SUPFAM" id="SSF53850">
    <property type="entry name" value="Periplasmic binding protein-like II"/>
    <property type="match status" value="1"/>
</dbReference>
<dbReference type="PANTHER" id="PTHR42928">
    <property type="entry name" value="TRICARBOXYLATE-BINDING PROTEIN"/>
    <property type="match status" value="1"/>
</dbReference>